<gene>
    <name evidence="1" type="ORF">RRSL_00063</name>
</gene>
<dbReference type="Proteomes" id="UP000005933">
    <property type="component" value="Unassembled WGS sequence"/>
</dbReference>
<sequence>MAPTIRAAIRGWPPDTDRVSAHGTKGPLRRALSFAMMLLRYGVARAPPAPGTSPRVHARAQYFAPWYVTHRPIR</sequence>
<name>A0AB33V9B4_RALSU</name>
<comment type="caution">
    <text evidence="1">The sequence shown here is derived from an EMBL/GenBank/DDBJ whole genome shotgun (WGS) entry which is preliminary data.</text>
</comment>
<evidence type="ECO:0000313" key="2">
    <source>
        <dbReference type="Proteomes" id="UP000005933"/>
    </source>
</evidence>
<organism evidence="1 2">
    <name type="scientific">Ralstonia solanacearum (strain UW551)</name>
    <dbReference type="NCBI Taxonomy" id="342110"/>
    <lineage>
        <taxon>Bacteria</taxon>
        <taxon>Pseudomonadati</taxon>
        <taxon>Pseudomonadota</taxon>
        <taxon>Betaproteobacteria</taxon>
        <taxon>Burkholderiales</taxon>
        <taxon>Burkholderiaceae</taxon>
        <taxon>Ralstonia</taxon>
        <taxon>Ralstonia solanacearum species complex</taxon>
    </lineage>
</organism>
<dbReference type="EMBL" id="AAKL01000107">
    <property type="protein sequence ID" value="EAP70587.1"/>
    <property type="molecule type" value="Genomic_DNA"/>
</dbReference>
<reference evidence="1 2" key="1">
    <citation type="journal article" date="2006" name="Mol. Plant Microbe Interact.">
        <title>Identification of open reading frames unique to a select agent: Ralstonia solanacearum race 3 biovar 2.</title>
        <authorList>
            <person name="Gabriel D.W."/>
            <person name="Allen C."/>
            <person name="Schell M."/>
            <person name="Denny T.P."/>
            <person name="Greenberg J.T."/>
            <person name="Duan Y.P."/>
            <person name="Flores-Cruz Z."/>
            <person name="Huang Q."/>
            <person name="Clifford J.M."/>
            <person name="Presting G."/>
            <person name="Gonzalez E.T."/>
            <person name="Reddy J."/>
            <person name="Elphinstone J."/>
            <person name="Swanson J."/>
            <person name="Yao J."/>
            <person name="Mulholland V."/>
            <person name="Liu L."/>
            <person name="Farmerie W."/>
            <person name="Patnaikuni M."/>
            <person name="Balogh B."/>
            <person name="Norman D."/>
            <person name="Alvarez A."/>
            <person name="Castillo J.A."/>
            <person name="Jones J."/>
            <person name="Saddler G."/>
            <person name="Walunas T."/>
            <person name="Zhukov A."/>
            <person name="Mikhailova N."/>
        </authorList>
    </citation>
    <scope>NUCLEOTIDE SEQUENCE [LARGE SCALE GENOMIC DNA]</scope>
    <source>
        <strain evidence="1 2">UW551</strain>
    </source>
</reference>
<evidence type="ECO:0000313" key="1">
    <source>
        <dbReference type="EMBL" id="EAP70587.1"/>
    </source>
</evidence>
<proteinExistence type="predicted"/>
<dbReference type="AlphaFoldDB" id="A0AB33V9B4"/>
<protein>
    <submittedName>
        <fullName evidence="1">Uncharacterized protein</fullName>
    </submittedName>
</protein>
<accession>A0AB33V9B4</accession>